<reference evidence="3 4" key="1">
    <citation type="journal article" date="2021" name="Commun. Biol.">
        <title>The genome of Shorea leprosula (Dipterocarpaceae) highlights the ecological relevance of drought in aseasonal tropical rainforests.</title>
        <authorList>
            <person name="Ng K.K.S."/>
            <person name="Kobayashi M.J."/>
            <person name="Fawcett J.A."/>
            <person name="Hatakeyama M."/>
            <person name="Paape T."/>
            <person name="Ng C.H."/>
            <person name="Ang C.C."/>
            <person name="Tnah L.H."/>
            <person name="Lee C.T."/>
            <person name="Nishiyama T."/>
            <person name="Sese J."/>
            <person name="O'Brien M.J."/>
            <person name="Copetti D."/>
            <person name="Mohd Noor M.I."/>
            <person name="Ong R.C."/>
            <person name="Putra M."/>
            <person name="Sireger I.Z."/>
            <person name="Indrioko S."/>
            <person name="Kosugi Y."/>
            <person name="Izuno A."/>
            <person name="Isagi Y."/>
            <person name="Lee S.L."/>
            <person name="Shimizu K.K."/>
        </authorList>
    </citation>
    <scope>NUCLEOTIDE SEQUENCE [LARGE SCALE GENOMIC DNA]</scope>
    <source>
        <strain evidence="3">214</strain>
    </source>
</reference>
<dbReference type="AlphaFoldDB" id="A0AAV5II40"/>
<dbReference type="PANTHER" id="PTHR36726:SF4">
    <property type="entry name" value="CLAVATA3_ESR (CLE)-RELATED PROTEIN 45"/>
    <property type="match status" value="1"/>
</dbReference>
<evidence type="ECO:0000256" key="1">
    <source>
        <dbReference type="SAM" id="MobiDB-lite"/>
    </source>
</evidence>
<evidence type="ECO:0000256" key="2">
    <source>
        <dbReference type="SAM" id="SignalP"/>
    </source>
</evidence>
<feature type="compositionally biased region" description="Basic and acidic residues" evidence="1">
    <location>
        <begin position="88"/>
        <end position="97"/>
    </location>
</feature>
<comment type="caution">
    <text evidence="3">The sequence shown here is derived from an EMBL/GenBank/DDBJ whole genome shotgun (WGS) entry which is preliminary data.</text>
</comment>
<feature type="signal peptide" evidence="2">
    <location>
        <begin position="1"/>
        <end position="27"/>
    </location>
</feature>
<sequence>MVCSAHKVLILLICMWLLAVEPEKVCGLRNKELVFRHHPKGSGIASSPKNQRILKAAVDLEGMNTQQNSAPVNNKFDPNQSSKRRVRRGPDPIHNKV</sequence>
<feature type="chain" id="PRO_5043955197" evidence="2">
    <location>
        <begin position="28"/>
        <end position="97"/>
    </location>
</feature>
<evidence type="ECO:0000313" key="4">
    <source>
        <dbReference type="Proteomes" id="UP001054252"/>
    </source>
</evidence>
<organism evidence="3 4">
    <name type="scientific">Rubroshorea leprosula</name>
    <dbReference type="NCBI Taxonomy" id="152421"/>
    <lineage>
        <taxon>Eukaryota</taxon>
        <taxon>Viridiplantae</taxon>
        <taxon>Streptophyta</taxon>
        <taxon>Embryophyta</taxon>
        <taxon>Tracheophyta</taxon>
        <taxon>Spermatophyta</taxon>
        <taxon>Magnoliopsida</taxon>
        <taxon>eudicotyledons</taxon>
        <taxon>Gunneridae</taxon>
        <taxon>Pentapetalae</taxon>
        <taxon>rosids</taxon>
        <taxon>malvids</taxon>
        <taxon>Malvales</taxon>
        <taxon>Dipterocarpaceae</taxon>
        <taxon>Rubroshorea</taxon>
    </lineage>
</organism>
<dbReference type="Proteomes" id="UP001054252">
    <property type="component" value="Unassembled WGS sequence"/>
</dbReference>
<keyword evidence="2" id="KW-0732">Signal</keyword>
<feature type="compositionally biased region" description="Polar residues" evidence="1">
    <location>
        <begin position="64"/>
        <end position="81"/>
    </location>
</feature>
<gene>
    <name evidence="3" type="ORF">SLEP1_g12346</name>
</gene>
<dbReference type="InterPro" id="IPR038821">
    <property type="entry name" value="CLE45-like"/>
</dbReference>
<keyword evidence="4" id="KW-1185">Reference proteome</keyword>
<dbReference type="PANTHER" id="PTHR36726">
    <property type="entry name" value="CLAVATA3/ESR (CLE)-RELATED PROTEIN 45"/>
    <property type="match status" value="1"/>
</dbReference>
<proteinExistence type="predicted"/>
<name>A0AAV5II40_9ROSI</name>
<dbReference type="EMBL" id="BPVZ01000014">
    <property type="protein sequence ID" value="GKU99500.1"/>
    <property type="molecule type" value="Genomic_DNA"/>
</dbReference>
<accession>A0AAV5II40</accession>
<feature type="region of interest" description="Disordered" evidence="1">
    <location>
        <begin position="64"/>
        <end position="97"/>
    </location>
</feature>
<evidence type="ECO:0000313" key="3">
    <source>
        <dbReference type="EMBL" id="GKU99500.1"/>
    </source>
</evidence>
<protein>
    <submittedName>
        <fullName evidence="3">Uncharacterized protein</fullName>
    </submittedName>
</protein>